<evidence type="ECO:0000313" key="2">
    <source>
        <dbReference type="Proteomes" id="UP001144256"/>
    </source>
</evidence>
<dbReference type="RefSeq" id="WP_281819860.1">
    <property type="nucleotide sequence ID" value="NZ_BRLB01000032.1"/>
</dbReference>
<name>A0A9W5YGR0_9FIRM</name>
<sequence length="95" mass="11286">MSYKKNVIHFACLMETTLEFDRSQCQSFFKAYSNMSVLDSFTNRRCIFAIYTKENWILGSIEDLCNSNDNMYLWKMFVNDETLFNVAYNIDETIV</sequence>
<reference evidence="1" key="1">
    <citation type="submission" date="2022-06" db="EMBL/GenBank/DDBJ databases">
        <title>Vallitalea longa sp. nov., an anaerobic bacterium isolated from marine sediment.</title>
        <authorList>
            <person name="Hirano S."/>
            <person name="Terahara T."/>
            <person name="Mori K."/>
            <person name="Hamada M."/>
            <person name="Matsumoto R."/>
            <person name="Kobayashi T."/>
        </authorList>
    </citation>
    <scope>NUCLEOTIDE SEQUENCE</scope>
    <source>
        <strain evidence="1">SH18-1</strain>
    </source>
</reference>
<dbReference type="AlphaFoldDB" id="A0A9W5YGR0"/>
<dbReference type="Proteomes" id="UP001144256">
    <property type="component" value="Unassembled WGS sequence"/>
</dbReference>
<dbReference type="EMBL" id="BRLB01000032">
    <property type="protein sequence ID" value="GKX32361.1"/>
    <property type="molecule type" value="Genomic_DNA"/>
</dbReference>
<accession>A0A9W5YGR0</accession>
<keyword evidence="2" id="KW-1185">Reference proteome</keyword>
<gene>
    <name evidence="1" type="ORF">SH1V18_48410</name>
</gene>
<evidence type="ECO:0000313" key="1">
    <source>
        <dbReference type="EMBL" id="GKX32361.1"/>
    </source>
</evidence>
<organism evidence="1 2">
    <name type="scientific">Vallitalea longa</name>
    <dbReference type="NCBI Taxonomy" id="2936439"/>
    <lineage>
        <taxon>Bacteria</taxon>
        <taxon>Bacillati</taxon>
        <taxon>Bacillota</taxon>
        <taxon>Clostridia</taxon>
        <taxon>Lachnospirales</taxon>
        <taxon>Vallitaleaceae</taxon>
        <taxon>Vallitalea</taxon>
    </lineage>
</organism>
<comment type="caution">
    <text evidence="1">The sequence shown here is derived from an EMBL/GenBank/DDBJ whole genome shotgun (WGS) entry which is preliminary data.</text>
</comment>
<protein>
    <submittedName>
        <fullName evidence="1">Uncharacterized protein</fullName>
    </submittedName>
</protein>
<proteinExistence type="predicted"/>